<organism evidence="2 3">
    <name type="scientific">Hyaloscypha hepaticicola</name>
    <dbReference type="NCBI Taxonomy" id="2082293"/>
    <lineage>
        <taxon>Eukaryota</taxon>
        <taxon>Fungi</taxon>
        <taxon>Dikarya</taxon>
        <taxon>Ascomycota</taxon>
        <taxon>Pezizomycotina</taxon>
        <taxon>Leotiomycetes</taxon>
        <taxon>Helotiales</taxon>
        <taxon>Hyaloscyphaceae</taxon>
        <taxon>Hyaloscypha</taxon>
    </lineage>
</organism>
<gene>
    <name evidence="2" type="ORF">NA56DRAFT_663497</name>
</gene>
<dbReference type="Proteomes" id="UP000235672">
    <property type="component" value="Unassembled WGS sequence"/>
</dbReference>
<feature type="compositionally biased region" description="Acidic residues" evidence="1">
    <location>
        <begin position="12"/>
        <end position="25"/>
    </location>
</feature>
<evidence type="ECO:0000256" key="1">
    <source>
        <dbReference type="SAM" id="MobiDB-lite"/>
    </source>
</evidence>
<feature type="region of interest" description="Disordered" evidence="1">
    <location>
        <begin position="1"/>
        <end position="74"/>
    </location>
</feature>
<dbReference type="OrthoDB" id="3564770at2759"/>
<keyword evidence="3" id="KW-1185">Reference proteome</keyword>
<accession>A0A2J6PPP2</accession>
<protein>
    <submittedName>
        <fullName evidence="2">Uncharacterized protein</fullName>
    </submittedName>
</protein>
<proteinExistence type="predicted"/>
<evidence type="ECO:0000313" key="2">
    <source>
        <dbReference type="EMBL" id="PMD15995.1"/>
    </source>
</evidence>
<feature type="compositionally biased region" description="Polar residues" evidence="1">
    <location>
        <begin position="1"/>
        <end position="10"/>
    </location>
</feature>
<dbReference type="EMBL" id="KZ613509">
    <property type="protein sequence ID" value="PMD15995.1"/>
    <property type="molecule type" value="Genomic_DNA"/>
</dbReference>
<dbReference type="AlphaFoldDB" id="A0A2J6PPP2"/>
<evidence type="ECO:0000313" key="3">
    <source>
        <dbReference type="Proteomes" id="UP000235672"/>
    </source>
</evidence>
<feature type="compositionally biased region" description="Low complexity" evidence="1">
    <location>
        <begin position="52"/>
        <end position="63"/>
    </location>
</feature>
<sequence length="186" mass="21270">MDSTPTQPINADSEESLSDVDVGPDELEHIPDDFIPPMLDEDGSPVPDSDSDTTYLNNTTNHTNENDNDVHRQSPSADAVRLLMIAVQGDDTGMRIEDTLFPTANSSIRHPLANITTTDGHRNEHGGGRVVVAPRARQLPERERMGRHRREMERRMRERRRRTVRISERENLNKENRKKEVMRGWV</sequence>
<reference evidence="2 3" key="1">
    <citation type="submission" date="2016-05" db="EMBL/GenBank/DDBJ databases">
        <title>A degradative enzymes factory behind the ericoid mycorrhizal symbiosis.</title>
        <authorList>
            <consortium name="DOE Joint Genome Institute"/>
            <person name="Martino E."/>
            <person name="Morin E."/>
            <person name="Grelet G."/>
            <person name="Kuo A."/>
            <person name="Kohler A."/>
            <person name="Daghino S."/>
            <person name="Barry K."/>
            <person name="Choi C."/>
            <person name="Cichocki N."/>
            <person name="Clum A."/>
            <person name="Copeland A."/>
            <person name="Hainaut M."/>
            <person name="Haridas S."/>
            <person name="Labutti K."/>
            <person name="Lindquist E."/>
            <person name="Lipzen A."/>
            <person name="Khouja H.-R."/>
            <person name="Murat C."/>
            <person name="Ohm R."/>
            <person name="Olson A."/>
            <person name="Spatafora J."/>
            <person name="Veneault-Fourrey C."/>
            <person name="Henrissat B."/>
            <person name="Grigoriev I."/>
            <person name="Martin F."/>
            <person name="Perotto S."/>
        </authorList>
    </citation>
    <scope>NUCLEOTIDE SEQUENCE [LARGE SCALE GENOMIC DNA]</scope>
    <source>
        <strain evidence="2 3">UAMH 7357</strain>
    </source>
</reference>
<name>A0A2J6PPP2_9HELO</name>